<name>A0A2T5B8B4_MYCDI</name>
<feature type="transmembrane region" description="Helical" evidence="1">
    <location>
        <begin position="23"/>
        <end position="45"/>
    </location>
</feature>
<dbReference type="OrthoDB" id="7296456at2"/>
<accession>A0A2T5B8B4</accession>
<evidence type="ECO:0000256" key="1">
    <source>
        <dbReference type="SAM" id="Phobius"/>
    </source>
</evidence>
<reference evidence="2 3" key="1">
    <citation type="submission" date="2018-04" db="EMBL/GenBank/DDBJ databases">
        <title>Genomic Encyclopedia of Type Strains, Phase IV (KMG-IV): sequencing the most valuable type-strain genomes for metagenomic binning, comparative biology and taxonomic classification.</title>
        <authorList>
            <person name="Goeker M."/>
        </authorList>
    </citation>
    <scope>NUCLEOTIDE SEQUENCE [LARGE SCALE GENOMIC DNA]</scope>
    <source>
        <strain evidence="2 3">DSM 7138</strain>
    </source>
</reference>
<keyword evidence="3" id="KW-1185">Reference proteome</keyword>
<feature type="transmembrane region" description="Helical" evidence="1">
    <location>
        <begin position="218"/>
        <end position="240"/>
    </location>
</feature>
<feature type="transmembrane region" description="Helical" evidence="1">
    <location>
        <begin position="125"/>
        <end position="142"/>
    </location>
</feature>
<protein>
    <submittedName>
        <fullName evidence="2">Uncharacterized protein</fullName>
    </submittedName>
</protein>
<dbReference type="AlphaFoldDB" id="A0A2T5B8B4"/>
<feature type="transmembrane region" description="Helical" evidence="1">
    <location>
        <begin position="186"/>
        <end position="206"/>
    </location>
</feature>
<sequence>MENVTAATDAAAHGYVASSLLYIWARINGWALLVALLTPALIIFGRQEIRVRRVRQIVDFERTFDHLGSSGEDRINPSFEFVRSKYLSDVDADGGWETKRSALPTGIPLNDLLNRIRRQGLLRDLRLLVSSIGLIIVTYLGFDALMAAFRCNLISVSCTCGSTVFAGCNAPAPAAAGATEAGYGNLIVIGALAFVGAYVGAARSFLRHLAVYDLSSFTFLKQTVEIVAASIFAMIAFAALDDPFLVFTAPVQDSVPARSGAIPRVWIALAPILGLMPRAATQFVYTKTRNLIAWFKSEDDRFDSVTRITPMDVIDGIDFATRFRLEDCGIYDVQNLASTNPIMLHIESPYGIYQCIDWVAQAQLCHILGIEKFLMMRELNIRTIFDLERAIDSAGEPNEADTIYAGILFAATDNLRSVSTIGNSRPFIVEDGRVSAVSIDDYCAWARTVIGTTPEQTSRCIEHVMRWIGDDLHVRRLRLVWNDISRSLGPRAWALQDVRPHTVFERGAGI</sequence>
<dbReference type="Proteomes" id="UP000241247">
    <property type="component" value="Unassembled WGS sequence"/>
</dbReference>
<keyword evidence="1" id="KW-0812">Transmembrane</keyword>
<keyword evidence="1" id="KW-1133">Transmembrane helix</keyword>
<evidence type="ECO:0000313" key="3">
    <source>
        <dbReference type="Proteomes" id="UP000241247"/>
    </source>
</evidence>
<proteinExistence type="predicted"/>
<organism evidence="2 3">
    <name type="scientific">Mycoplana dimorpha</name>
    <dbReference type="NCBI Taxonomy" id="28320"/>
    <lineage>
        <taxon>Bacteria</taxon>
        <taxon>Pseudomonadati</taxon>
        <taxon>Pseudomonadota</taxon>
        <taxon>Alphaproteobacteria</taxon>
        <taxon>Hyphomicrobiales</taxon>
        <taxon>Rhizobiaceae</taxon>
        <taxon>Mycoplana</taxon>
    </lineage>
</organism>
<comment type="caution">
    <text evidence="2">The sequence shown here is derived from an EMBL/GenBank/DDBJ whole genome shotgun (WGS) entry which is preliminary data.</text>
</comment>
<keyword evidence="1" id="KW-0472">Membrane</keyword>
<gene>
    <name evidence="2" type="ORF">C7449_104267</name>
</gene>
<dbReference type="EMBL" id="PZZZ01000004">
    <property type="protein sequence ID" value="PTM95194.1"/>
    <property type="molecule type" value="Genomic_DNA"/>
</dbReference>
<evidence type="ECO:0000313" key="2">
    <source>
        <dbReference type="EMBL" id="PTM95194.1"/>
    </source>
</evidence>
<dbReference type="RefSeq" id="WP_146165070.1">
    <property type="nucleotide sequence ID" value="NZ_JBHEEX010000017.1"/>
</dbReference>